<dbReference type="Proteomes" id="UP001165363">
    <property type="component" value="Unassembled WGS sequence"/>
</dbReference>
<evidence type="ECO:0008006" key="4">
    <source>
        <dbReference type="Google" id="ProtNLM"/>
    </source>
</evidence>
<keyword evidence="3" id="KW-1185">Reference proteome</keyword>
<gene>
    <name evidence="2" type="ORF">LZ536_11390</name>
</gene>
<comment type="caution">
    <text evidence="2">The sequence shown here is derived from an EMBL/GenBank/DDBJ whole genome shotgun (WGS) entry which is preliminary data.</text>
</comment>
<feature type="transmembrane region" description="Helical" evidence="1">
    <location>
        <begin position="172"/>
        <end position="197"/>
    </location>
</feature>
<keyword evidence="1" id="KW-0812">Transmembrane</keyword>
<feature type="transmembrane region" description="Helical" evidence="1">
    <location>
        <begin position="258"/>
        <end position="276"/>
    </location>
</feature>
<sequence>MSLSVSSGLGSRILKSLALTWLLILPVVMGASPRIFADGDTSWHVAAGNWILAHHRVPEVDPFSFTMQGHPWVAFEWLSEIIYASAYNLAGLTGLTAVVMMALLALHAVVFLYLFRKVTPLGLVCALVAMDVIIWMFLFARPHVLVWPVLALWTAILLYCRDEGRTPPLILALLMVLWVNLHASFVLGFMVAGGIALDALIAARWNRDALLGWLKFGLVAVAAAFINANGVNGVVHPFNVMRMGNLAFIAEWSPSNPSITPGFYAILIFILGLSLWRGLKLKLGEILILSFLLFMAFYQVRHQSWLGIVAPLILTPRLSTRIAGGEKFLEQRVRPMAVTIAALALVGFVGRMAWPIPVPDHASNPRALLAHVPPPLRSKPVFNGYSFGGPLILAGIRPYIDGRSEMYGDQFVADYVAMQEGDMGRFNAAVRKYGIEWTILPQTSKLARALDASPDWRRTYADKIGIIHVRAGRAPKVASLSNCFSTSSPFGSQCKLTEVGRG</sequence>
<keyword evidence="1" id="KW-0472">Membrane</keyword>
<evidence type="ECO:0000313" key="2">
    <source>
        <dbReference type="EMBL" id="MCL6684497.1"/>
    </source>
</evidence>
<name>A0ABT0RPB3_9SPHN</name>
<accession>A0ABT0RPB3</accession>
<evidence type="ECO:0000313" key="3">
    <source>
        <dbReference type="Proteomes" id="UP001165363"/>
    </source>
</evidence>
<feature type="transmembrane region" description="Helical" evidence="1">
    <location>
        <begin position="81"/>
        <end position="114"/>
    </location>
</feature>
<organism evidence="2 3">
    <name type="scientific">Sphingomonas alba</name>
    <dbReference type="NCBI Taxonomy" id="2908208"/>
    <lineage>
        <taxon>Bacteria</taxon>
        <taxon>Pseudomonadati</taxon>
        <taxon>Pseudomonadota</taxon>
        <taxon>Alphaproteobacteria</taxon>
        <taxon>Sphingomonadales</taxon>
        <taxon>Sphingomonadaceae</taxon>
        <taxon>Sphingomonas</taxon>
    </lineage>
</organism>
<feature type="transmembrane region" description="Helical" evidence="1">
    <location>
        <begin position="121"/>
        <end position="138"/>
    </location>
</feature>
<feature type="transmembrane region" description="Helical" evidence="1">
    <location>
        <begin position="283"/>
        <end position="300"/>
    </location>
</feature>
<proteinExistence type="predicted"/>
<evidence type="ECO:0000256" key="1">
    <source>
        <dbReference type="SAM" id="Phobius"/>
    </source>
</evidence>
<keyword evidence="1" id="KW-1133">Transmembrane helix</keyword>
<feature type="transmembrane region" description="Helical" evidence="1">
    <location>
        <begin position="209"/>
        <end position="227"/>
    </location>
</feature>
<dbReference type="EMBL" id="JAMGBD010000002">
    <property type="protein sequence ID" value="MCL6684497.1"/>
    <property type="molecule type" value="Genomic_DNA"/>
</dbReference>
<protein>
    <recommendedName>
        <fullName evidence="4">Glycosyltransferase RgtA/B/C/D-like domain-containing protein</fullName>
    </recommendedName>
</protein>
<reference evidence="2" key="1">
    <citation type="submission" date="2022-05" db="EMBL/GenBank/DDBJ databases">
        <authorList>
            <person name="Jo J.-H."/>
            <person name="Im W.-T."/>
        </authorList>
    </citation>
    <scope>NUCLEOTIDE SEQUENCE</scope>
    <source>
        <strain evidence="2">SE158</strain>
    </source>
</reference>
<dbReference type="RefSeq" id="WP_249848904.1">
    <property type="nucleotide sequence ID" value="NZ_JAMGBD010000002.1"/>
</dbReference>